<comment type="caution">
    <text evidence="1">The sequence shown here is derived from an EMBL/GenBank/DDBJ whole genome shotgun (WGS) entry which is preliminary data.</text>
</comment>
<reference evidence="1" key="1">
    <citation type="submission" date="2022-08" db="EMBL/GenBank/DDBJ databases">
        <title>Genome Sequence of Pycnoporus sanguineus.</title>
        <authorList>
            <person name="Buettner E."/>
        </authorList>
    </citation>
    <scope>NUCLEOTIDE SEQUENCE</scope>
    <source>
        <strain evidence="1">CG-C14</strain>
    </source>
</reference>
<dbReference type="EMBL" id="JANSHE010001370">
    <property type="protein sequence ID" value="KAJ3003021.1"/>
    <property type="molecule type" value="Genomic_DNA"/>
</dbReference>
<evidence type="ECO:0000313" key="2">
    <source>
        <dbReference type="Proteomes" id="UP001144978"/>
    </source>
</evidence>
<dbReference type="Proteomes" id="UP001144978">
    <property type="component" value="Unassembled WGS sequence"/>
</dbReference>
<proteinExistence type="predicted"/>
<sequence>MKHDECPLEMRACLGRDTDGAELRSHPVTYGVAANTDTSSPRGIIEAQLVERVTSTASTGNDEVGRSSRPTGIALPFSRALHGIAFDVEANPELQTIIRKQGNTLGKVNTKSVPLGVVQKHERYAPTITHCHGCWLHMYSVSRIAELHLDDIAQRPEVSYRTNSDITTTTHFPTREMTDTTIAKSFSRRGPIDQIYVARQHVPV</sequence>
<gene>
    <name evidence="1" type="ORF">NUW54_g5523</name>
</gene>
<keyword evidence="2" id="KW-1185">Reference proteome</keyword>
<protein>
    <submittedName>
        <fullName evidence="1">Uncharacterized protein</fullName>
    </submittedName>
</protein>
<name>A0ACC1PUW3_9APHY</name>
<evidence type="ECO:0000313" key="1">
    <source>
        <dbReference type="EMBL" id="KAJ3003021.1"/>
    </source>
</evidence>
<organism evidence="1 2">
    <name type="scientific">Trametes sanguinea</name>
    <dbReference type="NCBI Taxonomy" id="158606"/>
    <lineage>
        <taxon>Eukaryota</taxon>
        <taxon>Fungi</taxon>
        <taxon>Dikarya</taxon>
        <taxon>Basidiomycota</taxon>
        <taxon>Agaricomycotina</taxon>
        <taxon>Agaricomycetes</taxon>
        <taxon>Polyporales</taxon>
        <taxon>Polyporaceae</taxon>
        <taxon>Trametes</taxon>
    </lineage>
</organism>
<accession>A0ACC1PUW3</accession>